<organism evidence="1">
    <name type="scientific">uncultured Gemmatimonadota bacterium</name>
    <dbReference type="NCBI Taxonomy" id="203437"/>
    <lineage>
        <taxon>Bacteria</taxon>
        <taxon>Pseudomonadati</taxon>
        <taxon>Gemmatimonadota</taxon>
        <taxon>environmental samples</taxon>
    </lineage>
</organism>
<dbReference type="AlphaFoldDB" id="A0A6J4KI91"/>
<proteinExistence type="predicted"/>
<evidence type="ECO:0000313" key="1">
    <source>
        <dbReference type="EMBL" id="CAA9306947.1"/>
    </source>
</evidence>
<name>A0A6J4KI91_9BACT</name>
<sequence>MKVLYSLVCEDAQVRPDGRMDVHAVFHELLAPGFPAQQDQLVLVAVLEWEEGESGTQRFSIDLVDPSDSPCGTLNVETDVLPRGARMAPPRTPLVFPIEGAVFPSAGSYTFVLRLGEREQRLAGLHLLHDPSVRPD</sequence>
<protein>
    <submittedName>
        <fullName evidence="1">Uncharacterized protein</fullName>
    </submittedName>
</protein>
<dbReference type="InterPro" id="IPR054221">
    <property type="entry name" value="DUF6941"/>
</dbReference>
<accession>A0A6J4KI91</accession>
<dbReference type="EMBL" id="CADCTV010000187">
    <property type="protein sequence ID" value="CAA9306947.1"/>
    <property type="molecule type" value="Genomic_DNA"/>
</dbReference>
<reference evidence="1" key="1">
    <citation type="submission" date="2020-02" db="EMBL/GenBank/DDBJ databases">
        <authorList>
            <person name="Meier V. D."/>
        </authorList>
    </citation>
    <scope>NUCLEOTIDE SEQUENCE</scope>
    <source>
        <strain evidence="1">AVDCRST_MAG89</strain>
    </source>
</reference>
<gene>
    <name evidence="1" type="ORF">AVDCRST_MAG89-862</name>
</gene>
<dbReference type="Pfam" id="PF22091">
    <property type="entry name" value="DUF6941"/>
    <property type="match status" value="1"/>
</dbReference>